<accession>A0ABY7U8B2</accession>
<evidence type="ECO:0000313" key="5">
    <source>
        <dbReference type="Proteomes" id="UP001220064"/>
    </source>
</evidence>
<keyword evidence="2" id="KW-0732">Signal</keyword>
<reference evidence="4 5" key="1">
    <citation type="submission" date="2020-10" db="EMBL/GenBank/DDBJ databases">
        <title>Complete genome sequence of Corynebacterium massiliense DSM 45435, type strain of Corynebacterium massiliense.</title>
        <authorList>
            <person name="Busche T."/>
            <person name="Kalinowski J."/>
            <person name="Ruckert C."/>
        </authorList>
    </citation>
    <scope>NUCLEOTIDE SEQUENCE [LARGE SCALE GENOMIC DNA]</scope>
    <source>
        <strain evidence="4 5">DSM 45435</strain>
    </source>
</reference>
<dbReference type="EMBL" id="CP063189">
    <property type="protein sequence ID" value="WCZ32947.1"/>
    <property type="molecule type" value="Genomic_DNA"/>
</dbReference>
<dbReference type="Gene3D" id="3.10.310.50">
    <property type="match status" value="1"/>
</dbReference>
<evidence type="ECO:0000313" key="4">
    <source>
        <dbReference type="EMBL" id="WCZ32947.1"/>
    </source>
</evidence>
<protein>
    <recommendedName>
        <fullName evidence="3">TPM domain-containing protein</fullName>
    </recommendedName>
</protein>
<evidence type="ECO:0000256" key="2">
    <source>
        <dbReference type="SAM" id="SignalP"/>
    </source>
</evidence>
<feature type="coiled-coil region" evidence="1">
    <location>
        <begin position="457"/>
        <end position="495"/>
    </location>
</feature>
<name>A0ABY7U8B2_9CORY</name>
<keyword evidence="5" id="KW-1185">Reference proteome</keyword>
<dbReference type="RefSeq" id="WP_027018728.1">
    <property type="nucleotide sequence ID" value="NZ_ATVG01000008.1"/>
</dbReference>
<feature type="signal peptide" evidence="2">
    <location>
        <begin position="1"/>
        <end position="33"/>
    </location>
</feature>
<evidence type="ECO:0000256" key="1">
    <source>
        <dbReference type="SAM" id="Coils"/>
    </source>
</evidence>
<dbReference type="InterPro" id="IPR007621">
    <property type="entry name" value="TPM_dom"/>
</dbReference>
<feature type="chain" id="PRO_5045937067" description="TPM domain-containing protein" evidence="2">
    <location>
        <begin position="34"/>
        <end position="696"/>
    </location>
</feature>
<proteinExistence type="predicted"/>
<dbReference type="Pfam" id="PF04536">
    <property type="entry name" value="TPM_phosphatase"/>
    <property type="match status" value="1"/>
</dbReference>
<dbReference type="Proteomes" id="UP001220064">
    <property type="component" value="Chromosome"/>
</dbReference>
<keyword evidence="1" id="KW-0175">Coiled coil</keyword>
<gene>
    <name evidence="4" type="ORF">CMASS_07585</name>
</gene>
<feature type="domain" description="TPM" evidence="3">
    <location>
        <begin position="70"/>
        <end position="142"/>
    </location>
</feature>
<evidence type="ECO:0000259" key="3">
    <source>
        <dbReference type="Pfam" id="PF04536"/>
    </source>
</evidence>
<organism evidence="4 5">
    <name type="scientific">Corynebacterium massiliense DSM 45435</name>
    <dbReference type="NCBI Taxonomy" id="1121364"/>
    <lineage>
        <taxon>Bacteria</taxon>
        <taxon>Bacillati</taxon>
        <taxon>Actinomycetota</taxon>
        <taxon>Actinomycetes</taxon>
        <taxon>Mycobacteriales</taxon>
        <taxon>Corynebacteriaceae</taxon>
        <taxon>Corynebacterium</taxon>
    </lineage>
</organism>
<sequence>MTSTHRAPARLGRASLAALFAASPLLLAGTAMAGPATANPAQAAELHERLEAQGQGSGSVPAPSSITDHVVDEAGVLNAEEREGLEHKIRQLQEDSGRVLYVVYINSLGGKDEKKYAEEIVKARGENTAAVVMSTKDRLMGTAAGREWPKEAGGKLFNAASGPGADKNWAGAGSAAADYARGATSGDGGNKGGVDTGDASGAGWLIGGGAAALAAGGGIWALSRRKTKQDRQETLAHAREIAPGDTDSLDQLPTETLEELAQEELVSTDESIRRGKEELDIATSEFGPERTRQFTKAMNHSTSTLQRAFRLRQQLEQTPPSHEVERRQLLIDIISSCGQADAALDEEAANFADMRGLLINADTKLDELTQKTVDLRARLPHAHETLRSLHAEYSAETLESVNDNPDLAEASLTEAEKLVEEGNKLQSQPAGTQGALVGIIRDAEHATEVADRLLKGVEHARDNIAAARSGLDDLIAEVEDELSEATALRDKGQSQGTRADWDSLERAVANARESVEAAKSHGAADPLGAYTDLANADTELDKQLDAARDVTASHDRQLKVYRNQVSTAASHIQAAEDLISSRGRLVGSRARTALADAQRLHAQALRAENSNLRQATDLAKQATNAARAAIRHANDDVNQYRRMQQARGYSSGAGNMLTGMLIGQALGGGFRGGGFGGGFGGGGGGGFSGSSRGGAF</sequence>